<proteinExistence type="predicted"/>
<name>A0A220VGN0_9GAMM</name>
<organism evidence="1 2">
    <name type="scientific">Paraphotobacterium marinum</name>
    <dbReference type="NCBI Taxonomy" id="1755811"/>
    <lineage>
        <taxon>Bacteria</taxon>
        <taxon>Pseudomonadati</taxon>
        <taxon>Pseudomonadota</taxon>
        <taxon>Gammaproteobacteria</taxon>
        <taxon>Vibrionales</taxon>
        <taxon>Vibrionaceae</taxon>
        <taxon>Paraphotobacterium</taxon>
    </lineage>
</organism>
<dbReference type="PROSITE" id="PS51257">
    <property type="entry name" value="PROKAR_LIPOPROTEIN"/>
    <property type="match status" value="1"/>
</dbReference>
<dbReference type="EMBL" id="CP022356">
    <property type="protein sequence ID" value="ASK79568.1"/>
    <property type="molecule type" value="Genomic_DNA"/>
</dbReference>
<sequence length="183" mass="20680">MDMKGLKLVGLLSVAILLSSCSKENDKKTDVVNEAQVEQTNESSDNTSVIEVNDEVKRSAEKLLSALNNKKYNIVWEMLTDDSKSYFSSQFHDLKTNPKALAEFSKASNMSISEIKQLKDEDYFVSIMSVSNQNMSKTIHLDKISISKNQKKASIFWSNESTKGVNYLILINDKWYLTMGDSD</sequence>
<dbReference type="Proteomes" id="UP000242175">
    <property type="component" value="Chromosome small"/>
</dbReference>
<dbReference type="KEGG" id="pmai:CF386_10970"/>
<dbReference type="AlphaFoldDB" id="A0A220VGN0"/>
<evidence type="ECO:0000313" key="1">
    <source>
        <dbReference type="EMBL" id="ASK79568.1"/>
    </source>
</evidence>
<reference evidence="1 2" key="1">
    <citation type="journal article" date="2016" name="Int. J. Syst. Evol. Microbiol.">
        <title>Paraphotobacterium marinum gen. nov., sp. nov., a member of the family Vibrionaceae, isolated from surface seawater.</title>
        <authorList>
            <person name="Huang Z."/>
            <person name="Dong C."/>
            <person name="Shao Z."/>
        </authorList>
    </citation>
    <scope>NUCLEOTIDE SEQUENCE [LARGE SCALE GENOMIC DNA]</scope>
    <source>
        <strain evidence="1 2">NSCS20N07D</strain>
    </source>
</reference>
<protein>
    <submittedName>
        <fullName evidence="1">Uncharacterized protein</fullName>
    </submittedName>
</protein>
<accession>A0A220VGN0</accession>
<keyword evidence="2" id="KW-1185">Reference proteome</keyword>
<gene>
    <name evidence="1" type="ORF">CF386_10970</name>
</gene>
<evidence type="ECO:0000313" key="2">
    <source>
        <dbReference type="Proteomes" id="UP000242175"/>
    </source>
</evidence>